<keyword evidence="4" id="KW-0479">Metal-binding</keyword>
<evidence type="ECO:0000256" key="4">
    <source>
        <dbReference type="ARBA" id="ARBA00022723"/>
    </source>
</evidence>
<proteinExistence type="predicted"/>
<dbReference type="InterPro" id="IPR029063">
    <property type="entry name" value="SAM-dependent_MTases_sf"/>
</dbReference>
<dbReference type="OrthoDB" id="1523883at2759"/>
<organism evidence="6 7">
    <name type="scientific">Raphanus sativus</name>
    <name type="common">Radish</name>
    <name type="synonym">Raphanus raphanistrum var. sativus</name>
    <dbReference type="NCBI Taxonomy" id="3726"/>
    <lineage>
        <taxon>Eukaryota</taxon>
        <taxon>Viridiplantae</taxon>
        <taxon>Streptophyta</taxon>
        <taxon>Embryophyta</taxon>
        <taxon>Tracheophyta</taxon>
        <taxon>Spermatophyta</taxon>
        <taxon>Magnoliopsida</taxon>
        <taxon>eudicotyledons</taxon>
        <taxon>Gunneridae</taxon>
        <taxon>Pentapetalae</taxon>
        <taxon>rosids</taxon>
        <taxon>malvids</taxon>
        <taxon>Brassicales</taxon>
        <taxon>Brassicaceae</taxon>
        <taxon>Brassiceae</taxon>
        <taxon>Raphanus</taxon>
    </lineage>
</organism>
<dbReference type="PANTHER" id="PTHR31009">
    <property type="entry name" value="S-ADENOSYL-L-METHIONINE:CARBOXYL METHYLTRANSFERASE FAMILY PROTEIN"/>
    <property type="match status" value="1"/>
</dbReference>
<evidence type="ECO:0000256" key="3">
    <source>
        <dbReference type="ARBA" id="ARBA00022691"/>
    </source>
</evidence>
<evidence type="ECO:0000313" key="6">
    <source>
        <dbReference type="Proteomes" id="UP000504610"/>
    </source>
</evidence>
<keyword evidence="6" id="KW-1185">Reference proteome</keyword>
<dbReference type="GO" id="GO:0008168">
    <property type="term" value="F:methyltransferase activity"/>
    <property type="evidence" value="ECO:0007669"/>
    <property type="project" value="UniProtKB-KW"/>
</dbReference>
<dbReference type="Gene3D" id="1.10.1200.270">
    <property type="entry name" value="Methyltransferase, alpha-helical capping domain"/>
    <property type="match status" value="1"/>
</dbReference>
<dbReference type="InterPro" id="IPR005299">
    <property type="entry name" value="MeTrfase_7"/>
</dbReference>
<dbReference type="Proteomes" id="UP000504610">
    <property type="component" value="Unplaced"/>
</dbReference>
<dbReference type="Gene3D" id="3.40.50.150">
    <property type="entry name" value="Vaccinia Virus protein VP39"/>
    <property type="match status" value="1"/>
</dbReference>
<dbReference type="GO" id="GO:0032259">
    <property type="term" value="P:methylation"/>
    <property type="evidence" value="ECO:0007669"/>
    <property type="project" value="UniProtKB-KW"/>
</dbReference>
<evidence type="ECO:0000256" key="1">
    <source>
        <dbReference type="ARBA" id="ARBA00022603"/>
    </source>
</evidence>
<accession>A0A6J0M7L6</accession>
<protein>
    <submittedName>
        <fullName evidence="7">Gibberellic acid methyltransferase 1 isoform X2</fullName>
    </submittedName>
</protein>
<name>A0A6J0M7L6_RAPSA</name>
<dbReference type="GeneID" id="108840054"/>
<evidence type="ECO:0000256" key="2">
    <source>
        <dbReference type="ARBA" id="ARBA00022679"/>
    </source>
</evidence>
<evidence type="ECO:0000256" key="5">
    <source>
        <dbReference type="ARBA" id="ARBA00022842"/>
    </source>
</evidence>
<keyword evidence="5" id="KW-0460">Magnesium</keyword>
<dbReference type="InterPro" id="IPR042086">
    <property type="entry name" value="MeTrfase_capping"/>
</dbReference>
<evidence type="ECO:0000313" key="7">
    <source>
        <dbReference type="RefSeq" id="XP_018468372.1"/>
    </source>
</evidence>
<dbReference type="AlphaFoldDB" id="A0A6J0M7L6"/>
<gene>
    <name evidence="7" type="primary">LOC108840054</name>
</gene>
<sequence length="289" mass="31949">MDSSRSLECVLSMQGGEDDVSYAKNSYGPAAALASSKPMLTSAINSIKLTEGGSSHIIKIADLGCAVGDNTFSTVDTVVEVLRRRLTVIDGKSDQPELEFEVFFSDLPSNDFNTLFRSFEEKVNGSSHKYFAAGVPGSFYGRLFPKGELHVVVTTSALQWLSQIPEKVMEKGSKTWNKGRAWIQGAEGEVVEAYAEQSDKDLVQFLKCRKEEIVEGGVLFMLMGGRPSGLVSQVSDHDSSLRHLFTIFMDQAWQDLVDEFAKGFNRRGEKRWFQHSGVPEKHRGDSGCD</sequence>
<dbReference type="SUPFAM" id="SSF53335">
    <property type="entry name" value="S-adenosyl-L-methionine-dependent methyltransferases"/>
    <property type="match status" value="1"/>
</dbReference>
<dbReference type="GO" id="GO:0046872">
    <property type="term" value="F:metal ion binding"/>
    <property type="evidence" value="ECO:0007669"/>
    <property type="project" value="UniProtKB-KW"/>
</dbReference>
<keyword evidence="3" id="KW-0949">S-adenosyl-L-methionine</keyword>
<keyword evidence="1 7" id="KW-0489">Methyltransferase</keyword>
<keyword evidence="2" id="KW-0808">Transferase</keyword>
<reference evidence="7" key="1">
    <citation type="submission" date="2025-08" db="UniProtKB">
        <authorList>
            <consortium name="RefSeq"/>
        </authorList>
    </citation>
    <scope>IDENTIFICATION</scope>
    <source>
        <tissue evidence="7">Leaf</tissue>
    </source>
</reference>
<dbReference type="RefSeq" id="XP_018468372.1">
    <property type="nucleotide sequence ID" value="XM_018612870.2"/>
</dbReference>
<dbReference type="Pfam" id="PF03492">
    <property type="entry name" value="Methyltransf_7"/>
    <property type="match status" value="1"/>
</dbReference>